<proteinExistence type="predicted"/>
<dbReference type="GeneID" id="85362222"/>
<sequence>MVLDHQVEVCSIHPNAVVVISADNLCAPPTTTVHTTTSIPSEPPWKGTIVVVTKTHHRWYVKKGHVTDVICISDSVTGRPVLQVLVQLKHYNPNTPFHSLWFSYFDIVKETSYLPLNEARLLQMKGRQPPSRHPFFHNEQNLGMLLLYQIPLNDTYLQHGIPPLQTHHHTGALTLASSVPDLDWTVAVVVLRAPYLPDDVTDEKLILHNSKMTIVEETKESKALNFNLKKQL</sequence>
<protein>
    <submittedName>
        <fullName evidence="1">Uncharacterized protein</fullName>
    </submittedName>
</protein>
<reference evidence="1" key="1">
    <citation type="submission" date="2023-06" db="EMBL/GenBank/DDBJ databases">
        <authorList>
            <consortium name="Lawrence Berkeley National Laboratory"/>
            <person name="Ahrendt S."/>
            <person name="Sahu N."/>
            <person name="Indic B."/>
            <person name="Wong-Bajracharya J."/>
            <person name="Merenyi Z."/>
            <person name="Ke H.-M."/>
            <person name="Monk M."/>
            <person name="Kocsube S."/>
            <person name="Drula E."/>
            <person name="Lipzen A."/>
            <person name="Balint B."/>
            <person name="Henrissat B."/>
            <person name="Andreopoulos B."/>
            <person name="Martin F.M."/>
            <person name="Harder C.B."/>
            <person name="Rigling D."/>
            <person name="Ford K.L."/>
            <person name="Foster G.D."/>
            <person name="Pangilinan J."/>
            <person name="Papanicolaou A."/>
            <person name="Barry K."/>
            <person name="LaButti K."/>
            <person name="Viragh M."/>
            <person name="Koriabine M."/>
            <person name="Yan M."/>
            <person name="Riley R."/>
            <person name="Champramary S."/>
            <person name="Plett K.L."/>
            <person name="Tsai I.J."/>
            <person name="Slot J."/>
            <person name="Sipos G."/>
            <person name="Plett J."/>
            <person name="Nagy L.G."/>
            <person name="Grigoriev I.V."/>
        </authorList>
    </citation>
    <scope>NUCLEOTIDE SEQUENCE</scope>
    <source>
        <strain evidence="1">CCBAS 213</strain>
    </source>
</reference>
<accession>A0AA39J664</accession>
<dbReference type="RefSeq" id="XP_060322202.1">
    <property type="nucleotide sequence ID" value="XM_060478674.1"/>
</dbReference>
<gene>
    <name evidence="1" type="ORF">EV420DRAFT_1652630</name>
</gene>
<organism evidence="1 2">
    <name type="scientific">Armillaria tabescens</name>
    <name type="common">Ringless honey mushroom</name>
    <name type="synonym">Agaricus tabescens</name>
    <dbReference type="NCBI Taxonomy" id="1929756"/>
    <lineage>
        <taxon>Eukaryota</taxon>
        <taxon>Fungi</taxon>
        <taxon>Dikarya</taxon>
        <taxon>Basidiomycota</taxon>
        <taxon>Agaricomycotina</taxon>
        <taxon>Agaricomycetes</taxon>
        <taxon>Agaricomycetidae</taxon>
        <taxon>Agaricales</taxon>
        <taxon>Marasmiineae</taxon>
        <taxon>Physalacriaceae</taxon>
        <taxon>Desarmillaria</taxon>
    </lineage>
</organism>
<evidence type="ECO:0000313" key="1">
    <source>
        <dbReference type="EMBL" id="KAK0436185.1"/>
    </source>
</evidence>
<name>A0AA39J664_ARMTA</name>
<dbReference type="EMBL" id="JAUEPS010000130">
    <property type="protein sequence ID" value="KAK0436185.1"/>
    <property type="molecule type" value="Genomic_DNA"/>
</dbReference>
<dbReference type="AlphaFoldDB" id="A0AA39J664"/>
<dbReference type="Proteomes" id="UP001175211">
    <property type="component" value="Unassembled WGS sequence"/>
</dbReference>
<keyword evidence="2" id="KW-1185">Reference proteome</keyword>
<comment type="caution">
    <text evidence="1">The sequence shown here is derived from an EMBL/GenBank/DDBJ whole genome shotgun (WGS) entry which is preliminary data.</text>
</comment>
<evidence type="ECO:0000313" key="2">
    <source>
        <dbReference type="Proteomes" id="UP001175211"/>
    </source>
</evidence>